<keyword evidence="6 8" id="KW-0521">NADP</keyword>
<feature type="domain" description="Pyrroline-5-carboxylate reductase dimerisation" evidence="12">
    <location>
        <begin position="168"/>
        <end position="272"/>
    </location>
</feature>
<sequence length="276" mass="29569">MSTPTPRKIAFIGAGNMTQSIVGGMVKSGYPADHIFVSNPSDAKLNTLKERHQLHVSNDNAEIAQQAEVIVLAVKPQLMADVCADLSRRVPNLDSKLIVSIAAGIRIPKYRQYLNENITMIRVMPNTPSLVGEGVSGLVADDRASAADKAFIEFAFDGVGQTLWVADEDELDILGAVAGSGPAYFFEFMASLQKAAVALGFDHEKARAMVQQTALGAATMAIDSDLELEDLRKQVTSKGGSTAKGIEVYQAADIDDISEQAVRAAVARNQEMAKLF</sequence>
<dbReference type="Proteomes" id="UP000287766">
    <property type="component" value="Unassembled WGS sequence"/>
</dbReference>
<dbReference type="FunFam" id="1.10.3730.10:FF:000001">
    <property type="entry name" value="Pyrroline-5-carboxylate reductase"/>
    <property type="match status" value="1"/>
</dbReference>
<dbReference type="InterPro" id="IPR028939">
    <property type="entry name" value="P5C_Rdtase_cat_N"/>
</dbReference>
<evidence type="ECO:0000256" key="8">
    <source>
        <dbReference type="HAMAP-Rule" id="MF_01925"/>
    </source>
</evidence>
<evidence type="ECO:0000256" key="6">
    <source>
        <dbReference type="ARBA" id="ARBA00022857"/>
    </source>
</evidence>
<dbReference type="InterPro" id="IPR008927">
    <property type="entry name" value="6-PGluconate_DH-like_C_sf"/>
</dbReference>
<dbReference type="Pfam" id="PF14748">
    <property type="entry name" value="P5CR_dimer"/>
    <property type="match status" value="1"/>
</dbReference>
<comment type="subcellular location">
    <subcellularLocation>
        <location evidence="1 8">Cytoplasm</location>
    </subcellularLocation>
</comment>
<evidence type="ECO:0000256" key="9">
    <source>
        <dbReference type="NCBIfam" id="TIGR00112"/>
    </source>
</evidence>
<feature type="binding site" evidence="10">
    <location>
        <position position="60"/>
    </location>
    <ligand>
        <name>NADPH</name>
        <dbReference type="ChEBI" id="CHEBI:57783"/>
    </ligand>
</feature>
<reference evidence="14" key="1">
    <citation type="journal article" date="2018" name="Front. Microbiol.">
        <title>Genome-Based Analysis Reveals the Taxonomy and Diversity of the Family Idiomarinaceae.</title>
        <authorList>
            <person name="Liu Y."/>
            <person name="Lai Q."/>
            <person name="Shao Z."/>
        </authorList>
    </citation>
    <scope>NUCLEOTIDE SEQUENCE [LARGE SCALE GENOMIC DNA]</scope>
    <source>
        <strain evidence="14">KYW314</strain>
    </source>
</reference>
<dbReference type="Gene3D" id="1.10.3730.10">
    <property type="entry name" value="ProC C-terminal domain-like"/>
    <property type="match status" value="1"/>
</dbReference>
<dbReference type="AlphaFoldDB" id="A0A7Z7ETC3"/>
<dbReference type="PANTHER" id="PTHR11645:SF0">
    <property type="entry name" value="PYRROLINE-5-CARBOXYLATE REDUCTASE 3"/>
    <property type="match status" value="1"/>
</dbReference>
<organism evidence="13 14">
    <name type="scientific">Pseudidiomarina aestuarii</name>
    <dbReference type="NCBI Taxonomy" id="624146"/>
    <lineage>
        <taxon>Bacteria</taxon>
        <taxon>Pseudomonadati</taxon>
        <taxon>Pseudomonadota</taxon>
        <taxon>Gammaproteobacteria</taxon>
        <taxon>Alteromonadales</taxon>
        <taxon>Idiomarinaceae</taxon>
        <taxon>Pseudidiomarina</taxon>
    </lineage>
</organism>
<dbReference type="GO" id="GO:0005737">
    <property type="term" value="C:cytoplasm"/>
    <property type="evidence" value="ECO:0007669"/>
    <property type="project" value="UniProtKB-SubCell"/>
</dbReference>
<evidence type="ECO:0000256" key="10">
    <source>
        <dbReference type="PIRSR" id="PIRSR000193-1"/>
    </source>
</evidence>
<keyword evidence="14" id="KW-1185">Reference proteome</keyword>
<dbReference type="SUPFAM" id="SSF48179">
    <property type="entry name" value="6-phosphogluconate dehydrogenase C-terminal domain-like"/>
    <property type="match status" value="1"/>
</dbReference>
<dbReference type="NCBIfam" id="TIGR00112">
    <property type="entry name" value="proC"/>
    <property type="match status" value="1"/>
</dbReference>
<dbReference type="SUPFAM" id="SSF51735">
    <property type="entry name" value="NAD(P)-binding Rossmann-fold domains"/>
    <property type="match status" value="1"/>
</dbReference>
<dbReference type="Pfam" id="PF03807">
    <property type="entry name" value="F420_oxidored"/>
    <property type="match status" value="1"/>
</dbReference>
<comment type="caution">
    <text evidence="13">The sequence shown here is derived from an EMBL/GenBank/DDBJ whole genome shotgun (WGS) entry which is preliminary data.</text>
</comment>
<keyword evidence="3 8" id="KW-0963">Cytoplasm</keyword>
<evidence type="ECO:0000313" key="13">
    <source>
        <dbReference type="EMBL" id="RUO40659.1"/>
    </source>
</evidence>
<dbReference type="UniPathway" id="UPA00098">
    <property type="reaction ID" value="UER00361"/>
</dbReference>
<evidence type="ECO:0000256" key="7">
    <source>
        <dbReference type="ARBA" id="ARBA00023002"/>
    </source>
</evidence>
<dbReference type="FunFam" id="3.40.50.720:FF:000190">
    <property type="entry name" value="Pyrroline-5-carboxylate reductase"/>
    <property type="match status" value="1"/>
</dbReference>
<comment type="catalytic activity">
    <reaction evidence="8">
        <text>L-proline + NAD(+) = (S)-1-pyrroline-5-carboxylate + NADH + 2 H(+)</text>
        <dbReference type="Rhea" id="RHEA:14105"/>
        <dbReference type="ChEBI" id="CHEBI:15378"/>
        <dbReference type="ChEBI" id="CHEBI:17388"/>
        <dbReference type="ChEBI" id="CHEBI:57540"/>
        <dbReference type="ChEBI" id="CHEBI:57945"/>
        <dbReference type="ChEBI" id="CHEBI:60039"/>
        <dbReference type="EC" id="1.5.1.2"/>
    </reaction>
</comment>
<dbReference type="InterPro" id="IPR029036">
    <property type="entry name" value="P5CR_dimer"/>
</dbReference>
<comment type="pathway">
    <text evidence="8">Amino-acid biosynthesis; L-proline biosynthesis; L-proline from L-glutamate 5-semialdehyde: step 1/1.</text>
</comment>
<evidence type="ECO:0000256" key="5">
    <source>
        <dbReference type="ARBA" id="ARBA00022650"/>
    </source>
</evidence>
<dbReference type="InterPro" id="IPR036291">
    <property type="entry name" value="NAD(P)-bd_dom_sf"/>
</dbReference>
<evidence type="ECO:0000256" key="1">
    <source>
        <dbReference type="ARBA" id="ARBA00004496"/>
    </source>
</evidence>
<comment type="similarity">
    <text evidence="2 8">Belongs to the pyrroline-5-carboxylate reductase family.</text>
</comment>
<evidence type="ECO:0000259" key="11">
    <source>
        <dbReference type="Pfam" id="PF03807"/>
    </source>
</evidence>
<protein>
    <recommendedName>
        <fullName evidence="8 9">Pyrroline-5-carboxylate reductase</fullName>
        <shortName evidence="8">P5C reductase</shortName>
        <shortName evidence="8">P5CR</shortName>
        <ecNumber evidence="8 9">1.5.1.2</ecNumber>
    </recommendedName>
    <alternativeName>
        <fullName evidence="8">PCA reductase</fullName>
    </alternativeName>
</protein>
<name>A0A7Z7ETC3_9GAMM</name>
<feature type="domain" description="Pyrroline-5-carboxylate reductase catalytic N-terminal" evidence="11">
    <location>
        <begin position="8"/>
        <end position="104"/>
    </location>
</feature>
<feature type="binding site" evidence="10">
    <location>
        <begin position="12"/>
        <end position="17"/>
    </location>
    <ligand>
        <name>NADP(+)</name>
        <dbReference type="ChEBI" id="CHEBI:58349"/>
    </ligand>
</feature>
<accession>A0A7Z7ETC3</accession>
<dbReference type="GO" id="GO:0055129">
    <property type="term" value="P:L-proline biosynthetic process"/>
    <property type="evidence" value="ECO:0007669"/>
    <property type="project" value="UniProtKB-UniRule"/>
</dbReference>
<dbReference type="InterPro" id="IPR000304">
    <property type="entry name" value="Pyrroline-COOH_reductase"/>
</dbReference>
<evidence type="ECO:0000313" key="14">
    <source>
        <dbReference type="Proteomes" id="UP000287766"/>
    </source>
</evidence>
<dbReference type="Gene3D" id="3.40.50.720">
    <property type="entry name" value="NAD(P)-binding Rossmann-like Domain"/>
    <property type="match status" value="1"/>
</dbReference>
<evidence type="ECO:0000256" key="2">
    <source>
        <dbReference type="ARBA" id="ARBA00005525"/>
    </source>
</evidence>
<dbReference type="PIRSF" id="PIRSF000193">
    <property type="entry name" value="Pyrrol-5-carb_rd"/>
    <property type="match status" value="1"/>
</dbReference>
<dbReference type="PANTHER" id="PTHR11645">
    <property type="entry name" value="PYRROLINE-5-CARBOXYLATE REDUCTASE"/>
    <property type="match status" value="1"/>
</dbReference>
<comment type="catalytic activity">
    <reaction evidence="8">
        <text>L-proline + NADP(+) = (S)-1-pyrroline-5-carboxylate + NADPH + 2 H(+)</text>
        <dbReference type="Rhea" id="RHEA:14109"/>
        <dbReference type="ChEBI" id="CHEBI:15378"/>
        <dbReference type="ChEBI" id="CHEBI:17388"/>
        <dbReference type="ChEBI" id="CHEBI:57783"/>
        <dbReference type="ChEBI" id="CHEBI:58349"/>
        <dbReference type="ChEBI" id="CHEBI:60039"/>
        <dbReference type="EC" id="1.5.1.2"/>
    </reaction>
</comment>
<evidence type="ECO:0000259" key="12">
    <source>
        <dbReference type="Pfam" id="PF14748"/>
    </source>
</evidence>
<dbReference type="EC" id="1.5.1.2" evidence="8 9"/>
<dbReference type="EMBL" id="PIPR01000001">
    <property type="protein sequence ID" value="RUO40659.1"/>
    <property type="molecule type" value="Genomic_DNA"/>
</dbReference>
<evidence type="ECO:0000256" key="4">
    <source>
        <dbReference type="ARBA" id="ARBA00022605"/>
    </source>
</evidence>
<evidence type="ECO:0000256" key="3">
    <source>
        <dbReference type="ARBA" id="ARBA00022490"/>
    </source>
</evidence>
<keyword evidence="5 8" id="KW-0641">Proline biosynthesis</keyword>
<dbReference type="RefSeq" id="WP_169929393.1">
    <property type="nucleotide sequence ID" value="NZ_PIPR01000001.1"/>
</dbReference>
<comment type="function">
    <text evidence="8">Catalyzes the reduction of 1-pyrroline-5-carboxylate (PCA) to L-proline.</text>
</comment>
<proteinExistence type="inferred from homology"/>
<keyword evidence="4 8" id="KW-0028">Amino-acid biosynthesis</keyword>
<feature type="binding site" evidence="10">
    <location>
        <begin position="73"/>
        <end position="76"/>
    </location>
    <ligand>
        <name>NADP(+)</name>
        <dbReference type="ChEBI" id="CHEBI:58349"/>
    </ligand>
</feature>
<dbReference type="GO" id="GO:0004735">
    <property type="term" value="F:pyrroline-5-carboxylate reductase activity"/>
    <property type="evidence" value="ECO:0007669"/>
    <property type="project" value="UniProtKB-UniRule"/>
</dbReference>
<keyword evidence="7 8" id="KW-0560">Oxidoreductase</keyword>
<dbReference type="HAMAP" id="MF_01925">
    <property type="entry name" value="P5C_reductase"/>
    <property type="match status" value="1"/>
</dbReference>
<gene>
    <name evidence="8" type="primary">proC</name>
    <name evidence="13" type="ORF">CWE22_00130</name>
</gene>